<feature type="region of interest" description="Disordered" evidence="1">
    <location>
        <begin position="79"/>
        <end position="140"/>
    </location>
</feature>
<dbReference type="InterPro" id="IPR045608">
    <property type="entry name" value="Trypco2"/>
</dbReference>
<protein>
    <recommendedName>
        <fullName evidence="2">Trypsin-co-occurring domain-containing protein</fullName>
    </recommendedName>
</protein>
<evidence type="ECO:0000256" key="1">
    <source>
        <dbReference type="SAM" id="MobiDB-lite"/>
    </source>
</evidence>
<comment type="caution">
    <text evidence="3">The sequence shown here is derived from an EMBL/GenBank/DDBJ whole genome shotgun (WGS) entry which is preliminary data.</text>
</comment>
<dbReference type="RefSeq" id="WP_237254800.1">
    <property type="nucleotide sequence ID" value="NZ_JAKJXH010000044.1"/>
</dbReference>
<evidence type="ECO:0000313" key="3">
    <source>
        <dbReference type="EMBL" id="MCF7545496.1"/>
    </source>
</evidence>
<evidence type="ECO:0000259" key="2">
    <source>
        <dbReference type="Pfam" id="PF19631"/>
    </source>
</evidence>
<proteinExistence type="predicted"/>
<dbReference type="Pfam" id="PF19631">
    <property type="entry name" value="Trypco2"/>
    <property type="match status" value="1"/>
</dbReference>
<sequence>MKGMISLVDFIKEVKNELRAAVDEEDPFFEMGDVELEVTFALDASAKAGAKLFVVDIGGETKATQSHKVTVKLHPFVESDSSQQIPTERAQKGVGMVTPYKGSKQRTKKTTEPHSNRVRVAPTANKPSQSTSVRRRPPAG</sequence>
<dbReference type="EMBL" id="JAKJXH010000044">
    <property type="protein sequence ID" value="MCF7545496.1"/>
    <property type="molecule type" value="Genomic_DNA"/>
</dbReference>
<evidence type="ECO:0000313" key="4">
    <source>
        <dbReference type="Proteomes" id="UP001162905"/>
    </source>
</evidence>
<accession>A0ABS9IEJ7</accession>
<name>A0ABS9IEJ7_9PSED</name>
<keyword evidence="4" id="KW-1185">Reference proteome</keyword>
<dbReference type="Proteomes" id="UP001162905">
    <property type="component" value="Unassembled WGS sequence"/>
</dbReference>
<reference evidence="3" key="1">
    <citation type="submission" date="2022-01" db="EMBL/GenBank/DDBJ databases">
        <title>Pseudomonas sp. nov. isolated from Antarctic regolith.</title>
        <authorList>
            <person name="Novakova D."/>
            <person name="Sedlar K."/>
        </authorList>
    </citation>
    <scope>NUCLEOTIDE SEQUENCE</scope>
    <source>
        <strain evidence="3">P2647</strain>
    </source>
</reference>
<gene>
    <name evidence="3" type="ORF">L4G47_25195</name>
</gene>
<organism evidence="3 4">
    <name type="scientific">Pseudomonas petrae</name>
    <dbReference type="NCBI Taxonomy" id="2912190"/>
    <lineage>
        <taxon>Bacteria</taxon>
        <taxon>Pseudomonadati</taxon>
        <taxon>Pseudomonadota</taxon>
        <taxon>Gammaproteobacteria</taxon>
        <taxon>Pseudomonadales</taxon>
        <taxon>Pseudomonadaceae</taxon>
        <taxon>Pseudomonas</taxon>
    </lineage>
</organism>
<feature type="domain" description="Trypsin-co-occurring" evidence="2">
    <location>
        <begin position="5"/>
        <end position="75"/>
    </location>
</feature>